<organism evidence="2 3">
    <name type="scientific">Agreia bicolorata</name>
    <dbReference type="NCBI Taxonomy" id="110935"/>
    <lineage>
        <taxon>Bacteria</taxon>
        <taxon>Bacillati</taxon>
        <taxon>Actinomycetota</taxon>
        <taxon>Actinomycetes</taxon>
        <taxon>Micrococcales</taxon>
        <taxon>Microbacteriaceae</taxon>
        <taxon>Agreia</taxon>
    </lineage>
</organism>
<dbReference type="InterPro" id="IPR029058">
    <property type="entry name" value="AB_hydrolase_fold"/>
</dbReference>
<proteinExistence type="predicted"/>
<comment type="caution">
    <text evidence="2">The sequence shown here is derived from an EMBL/GenBank/DDBJ whole genome shotgun (WGS) entry which is preliminary data.</text>
</comment>
<reference evidence="2 3" key="1">
    <citation type="journal article" date="2001" name="Int. J. Syst. Evol. Microbiol.">
        <title>Agreia bicolorata gen. nov., sp. nov., to accommodate actinobacteria isolated from narrow reed grass infected by the nematode Heteroanguina graminophila.</title>
        <authorList>
            <person name="Evtushenko L.I."/>
            <person name="Dorofeeva L.V."/>
            <person name="Dobrovolskaya T.G."/>
            <person name="Streshinskaya G.M."/>
            <person name="Subbotin S.A."/>
            <person name="Tiedje J.M."/>
        </authorList>
    </citation>
    <scope>NUCLEOTIDE SEQUENCE [LARGE SCALE GENOMIC DNA]</scope>
    <source>
        <strain evidence="2 3">VKM Ac-1804</strain>
    </source>
</reference>
<dbReference type="RefSeq" id="WP_044443594.1">
    <property type="nucleotide sequence ID" value="NZ_JYFC01000009.1"/>
</dbReference>
<dbReference type="Proteomes" id="UP000032503">
    <property type="component" value="Unassembled WGS sequence"/>
</dbReference>
<evidence type="ECO:0000259" key="1">
    <source>
        <dbReference type="Pfam" id="PF12697"/>
    </source>
</evidence>
<dbReference type="Pfam" id="PF12697">
    <property type="entry name" value="Abhydrolase_6"/>
    <property type="match status" value="1"/>
</dbReference>
<dbReference type="PANTHER" id="PTHR37017:SF11">
    <property type="entry name" value="ESTERASE_LIPASE_THIOESTERASE DOMAIN-CONTAINING PROTEIN"/>
    <property type="match status" value="1"/>
</dbReference>
<dbReference type="PANTHER" id="PTHR37017">
    <property type="entry name" value="AB HYDROLASE-1 DOMAIN-CONTAINING PROTEIN-RELATED"/>
    <property type="match status" value="1"/>
</dbReference>
<dbReference type="InterPro" id="IPR000073">
    <property type="entry name" value="AB_hydrolase_1"/>
</dbReference>
<name>A0ABR5CBS8_9MICO</name>
<evidence type="ECO:0000313" key="3">
    <source>
        <dbReference type="Proteomes" id="UP000032503"/>
    </source>
</evidence>
<keyword evidence="3" id="KW-1185">Reference proteome</keyword>
<dbReference type="Gene3D" id="3.40.50.1820">
    <property type="entry name" value="alpha/beta hydrolase"/>
    <property type="match status" value="1"/>
</dbReference>
<evidence type="ECO:0000313" key="2">
    <source>
        <dbReference type="EMBL" id="KJC63090.1"/>
    </source>
</evidence>
<dbReference type="EMBL" id="JYFC01000009">
    <property type="protein sequence ID" value="KJC63090.1"/>
    <property type="molecule type" value="Genomic_DNA"/>
</dbReference>
<gene>
    <name evidence="2" type="ORF">TZ00_17190</name>
</gene>
<dbReference type="SUPFAM" id="SSF53474">
    <property type="entry name" value="alpha/beta-Hydrolases"/>
    <property type="match status" value="1"/>
</dbReference>
<feature type="domain" description="AB hydrolase-1" evidence="1">
    <location>
        <begin position="3"/>
        <end position="216"/>
    </location>
</feature>
<dbReference type="InterPro" id="IPR052897">
    <property type="entry name" value="Sec-Metab_Biosynth_Hydrolase"/>
</dbReference>
<sequence>MHLVLVHGMGGTPFTWSSVVPLLEERGYSLSLADNLSQSLYDDEANVRALIDAVDGPVLLVGHSYGGAVITAAGTHERVVGLVYVAAFAPDRDESVATIVDAYEPAEVEKYFTRGPSGEWIPAPDEESWRELAWDVPEAIRLAGRAESRVSSDAIFAETIVEPAWRSRPSWYLVAASDKHLRPETQRDMASRMGAVTTEVDTSHAVPHVAPERVVATIVLAIEGASALVE</sequence>
<protein>
    <recommendedName>
        <fullName evidence="1">AB hydrolase-1 domain-containing protein</fullName>
    </recommendedName>
</protein>
<accession>A0ABR5CBS8</accession>